<keyword evidence="10" id="KW-0282">Flagellum</keyword>
<proteinExistence type="inferred from homology"/>
<dbReference type="InterPro" id="IPR031316">
    <property type="entry name" value="FlgM_C"/>
</dbReference>
<protein>
    <recommendedName>
        <fullName evidence="2">Negative regulator of flagellin synthesis</fullName>
    </recommendedName>
    <alternativeName>
        <fullName evidence="8">Anti-sigma-28 factor</fullName>
    </alternativeName>
</protein>
<sequence>MLNVIEDKSMVNQINDSANRKSIDSDARLKAQHQEVRGTVIENSPSSNKVSLSSTSQQLEALKASLQDIPEINEARVLYFKAEIQSGNYLIQSDKIARGMLNNLELA</sequence>
<evidence type="ECO:0000313" key="11">
    <source>
        <dbReference type="Proteomes" id="UP000502894"/>
    </source>
</evidence>
<comment type="function">
    <text evidence="7">Responsible for the coupling of flagellin expression to flagellar assembly by preventing expression of the flagellin genes when a component of the middle class of proteins is defective. It negatively regulates flagellar genes by inhibiting the activity of FliA by directly binding to FliA.</text>
</comment>
<accession>A0A6F8T7J6</accession>
<evidence type="ECO:0000313" key="10">
    <source>
        <dbReference type="EMBL" id="BCA95936.1"/>
    </source>
</evidence>
<dbReference type="NCBIfam" id="TIGR03824">
    <property type="entry name" value="FlgM_jcvi"/>
    <property type="match status" value="1"/>
</dbReference>
<dbReference type="Pfam" id="PF04316">
    <property type="entry name" value="FlgM"/>
    <property type="match status" value="1"/>
</dbReference>
<keyword evidence="6" id="KW-0804">Transcription</keyword>
<dbReference type="RefSeq" id="WP_173237407.1">
    <property type="nucleotide sequence ID" value="NZ_AP022839.1"/>
</dbReference>
<name>A0A6F8T7J6_9GAMM</name>
<organism evidence="10 11">
    <name type="scientific">Legionella antarctica</name>
    <dbReference type="NCBI Taxonomy" id="2708020"/>
    <lineage>
        <taxon>Bacteria</taxon>
        <taxon>Pseudomonadati</taxon>
        <taxon>Pseudomonadota</taxon>
        <taxon>Gammaproteobacteria</taxon>
        <taxon>Legionellales</taxon>
        <taxon>Legionellaceae</taxon>
        <taxon>Legionella</taxon>
    </lineage>
</organism>
<dbReference type="AlphaFoldDB" id="A0A6F8T7J6"/>
<dbReference type="GO" id="GO:0044781">
    <property type="term" value="P:bacterial-type flagellum organization"/>
    <property type="evidence" value="ECO:0007669"/>
    <property type="project" value="UniProtKB-KW"/>
</dbReference>
<dbReference type="SUPFAM" id="SSF101498">
    <property type="entry name" value="Anti-sigma factor FlgM"/>
    <property type="match status" value="1"/>
</dbReference>
<keyword evidence="4" id="KW-1005">Bacterial flagellum biogenesis</keyword>
<dbReference type="KEGG" id="lant:TUM19329_22970"/>
<evidence type="ECO:0000256" key="2">
    <source>
        <dbReference type="ARBA" id="ARBA00017823"/>
    </source>
</evidence>
<dbReference type="GO" id="GO:0045892">
    <property type="term" value="P:negative regulation of DNA-templated transcription"/>
    <property type="evidence" value="ECO:0007669"/>
    <property type="project" value="InterPro"/>
</dbReference>
<evidence type="ECO:0000256" key="5">
    <source>
        <dbReference type="ARBA" id="ARBA00023015"/>
    </source>
</evidence>
<dbReference type="EMBL" id="AP022839">
    <property type="protein sequence ID" value="BCA95936.1"/>
    <property type="molecule type" value="Genomic_DNA"/>
</dbReference>
<evidence type="ECO:0000256" key="8">
    <source>
        <dbReference type="ARBA" id="ARBA00030117"/>
    </source>
</evidence>
<feature type="domain" description="Anti-sigma-28 factor FlgM C-terminal" evidence="9">
    <location>
        <begin position="49"/>
        <end position="102"/>
    </location>
</feature>
<reference evidence="10" key="1">
    <citation type="journal article" date="2020" name="Microbiol. Resour. Announc.">
        <title>Complete Genome Sequence of Novel Psychrotolerant Legionella Strain TUM19329, Isolated from Antarctic Lake Sediment.</title>
        <authorList>
            <person name="Shimada S."/>
            <person name="Nakai R."/>
            <person name="Aoki K."/>
            <person name="Shimoeda N."/>
            <person name="Ohno G."/>
            <person name="Miyazaki Y."/>
            <person name="Kudoh S."/>
            <person name="Imura S."/>
            <person name="Watanabe K."/>
            <person name="Ishii Y."/>
            <person name="Tateda K."/>
        </authorList>
    </citation>
    <scope>NUCLEOTIDE SEQUENCE [LARGE SCALE GENOMIC DNA]</scope>
    <source>
        <strain evidence="10">TUM19329</strain>
    </source>
</reference>
<keyword evidence="5" id="KW-0805">Transcription regulation</keyword>
<evidence type="ECO:0000259" key="9">
    <source>
        <dbReference type="Pfam" id="PF04316"/>
    </source>
</evidence>
<keyword evidence="3" id="KW-0678">Repressor</keyword>
<evidence type="ECO:0000256" key="4">
    <source>
        <dbReference type="ARBA" id="ARBA00022795"/>
    </source>
</evidence>
<gene>
    <name evidence="10" type="ORF">TUM19329_22970</name>
</gene>
<dbReference type="InterPro" id="IPR007412">
    <property type="entry name" value="FlgM"/>
</dbReference>
<evidence type="ECO:0000256" key="7">
    <source>
        <dbReference type="ARBA" id="ARBA00024739"/>
    </source>
</evidence>
<keyword evidence="10" id="KW-0966">Cell projection</keyword>
<dbReference type="Proteomes" id="UP000502894">
    <property type="component" value="Chromosome"/>
</dbReference>
<evidence type="ECO:0000256" key="6">
    <source>
        <dbReference type="ARBA" id="ARBA00023163"/>
    </source>
</evidence>
<keyword evidence="11" id="KW-1185">Reference proteome</keyword>
<dbReference type="InterPro" id="IPR035890">
    <property type="entry name" value="Anti-sigma-28_factor_FlgM_sf"/>
</dbReference>
<evidence type="ECO:0000256" key="1">
    <source>
        <dbReference type="ARBA" id="ARBA00005322"/>
    </source>
</evidence>
<evidence type="ECO:0000256" key="3">
    <source>
        <dbReference type="ARBA" id="ARBA00022491"/>
    </source>
</evidence>
<keyword evidence="10" id="KW-0969">Cilium</keyword>
<comment type="similarity">
    <text evidence="1">Belongs to the FlgM family.</text>
</comment>